<gene>
    <name evidence="8" type="ORF">XELAEV_18040148mg</name>
</gene>
<dbReference type="SUPFAM" id="SSF110993">
    <property type="entry name" value="eIF-2-alpha, C-terminal domain"/>
    <property type="match status" value="1"/>
</dbReference>
<reference evidence="9" key="1">
    <citation type="journal article" date="2016" name="Nature">
        <title>Genome evolution in the allotetraploid frog Xenopus laevis.</title>
        <authorList>
            <person name="Session A.M."/>
            <person name="Uno Y."/>
            <person name="Kwon T."/>
            <person name="Chapman J.A."/>
            <person name="Toyoda A."/>
            <person name="Takahashi S."/>
            <person name="Fukui A."/>
            <person name="Hikosaka A."/>
            <person name="Suzuki A."/>
            <person name="Kondo M."/>
            <person name="van Heeringen S.J."/>
            <person name="Quigley I."/>
            <person name="Heinz S."/>
            <person name="Ogino H."/>
            <person name="Ochi H."/>
            <person name="Hellsten U."/>
            <person name="Lyons J.B."/>
            <person name="Simakov O."/>
            <person name="Putnam N."/>
            <person name="Stites J."/>
            <person name="Kuroki Y."/>
            <person name="Tanaka T."/>
            <person name="Michiue T."/>
            <person name="Watanabe M."/>
            <person name="Bogdanovic O."/>
            <person name="Lister R."/>
            <person name="Georgiou G."/>
            <person name="Paranjpe S.S."/>
            <person name="van Kruijsbergen I."/>
            <person name="Shu S."/>
            <person name="Carlson J."/>
            <person name="Kinoshita T."/>
            <person name="Ohta Y."/>
            <person name="Mawaribuchi S."/>
            <person name="Jenkins J."/>
            <person name="Grimwood J."/>
            <person name="Schmutz J."/>
            <person name="Mitros T."/>
            <person name="Mozaffari S.V."/>
            <person name="Suzuki Y."/>
            <person name="Haramoto Y."/>
            <person name="Yamamoto T.S."/>
            <person name="Takagi C."/>
            <person name="Heald R."/>
            <person name="Miller K."/>
            <person name="Haudenschild C."/>
            <person name="Kitzman J."/>
            <person name="Nakayama T."/>
            <person name="Izutsu Y."/>
            <person name="Robert J."/>
            <person name="Fortriede J."/>
            <person name="Burns K."/>
            <person name="Lotay V."/>
            <person name="Karimi K."/>
            <person name="Yasuoka Y."/>
            <person name="Dichmann D.S."/>
            <person name="Flajnik M.F."/>
            <person name="Houston D.W."/>
            <person name="Shendure J."/>
            <person name="DuPasquier L."/>
            <person name="Vize P.D."/>
            <person name="Zorn A.M."/>
            <person name="Ito M."/>
            <person name="Marcotte E.M."/>
            <person name="Wallingford J.B."/>
            <person name="Ito Y."/>
            <person name="Asashima M."/>
            <person name="Ueno N."/>
            <person name="Matsuda Y."/>
            <person name="Veenstra G.J."/>
            <person name="Fujiyama A."/>
            <person name="Harland R.M."/>
            <person name="Taira M."/>
            <person name="Rokhsar D.S."/>
        </authorList>
    </citation>
    <scope>NUCLEOTIDE SEQUENCE [LARGE SCALE GENOMIC DNA]</scope>
    <source>
        <strain evidence="9">J</strain>
    </source>
</reference>
<name>A0A974C8W4_XENLA</name>
<dbReference type="GO" id="GO:0003723">
    <property type="term" value="F:RNA binding"/>
    <property type="evidence" value="ECO:0007669"/>
    <property type="project" value="InterPro"/>
</dbReference>
<dbReference type="FunFam" id="1.10.150.190:FF:000001">
    <property type="entry name" value="Eukaryotic translation initiation factor 2 subunit 1"/>
    <property type="match status" value="1"/>
</dbReference>
<evidence type="ECO:0000256" key="5">
    <source>
        <dbReference type="ARBA" id="ARBA00022917"/>
    </source>
</evidence>
<comment type="similarity">
    <text evidence="2">Belongs to the eIF-2-alpha family.</text>
</comment>
<evidence type="ECO:0000256" key="3">
    <source>
        <dbReference type="ARBA" id="ARBA00020950"/>
    </source>
</evidence>
<dbReference type="Proteomes" id="UP000694892">
    <property type="component" value="Chromosome 8L"/>
</dbReference>
<dbReference type="InterPro" id="IPR024054">
    <property type="entry name" value="TIF2_asu_middle_sf"/>
</dbReference>
<evidence type="ECO:0000256" key="4">
    <source>
        <dbReference type="ARBA" id="ARBA00022540"/>
    </source>
</evidence>
<dbReference type="Pfam" id="PF00575">
    <property type="entry name" value="S1"/>
    <property type="match status" value="1"/>
</dbReference>
<evidence type="ECO:0000313" key="8">
    <source>
        <dbReference type="EMBL" id="OCT68845.1"/>
    </source>
</evidence>
<dbReference type="InterPro" id="IPR003029">
    <property type="entry name" value="S1_domain"/>
</dbReference>
<dbReference type="GO" id="GO:0043022">
    <property type="term" value="F:ribosome binding"/>
    <property type="evidence" value="ECO:0007669"/>
    <property type="project" value="TreeGrafter"/>
</dbReference>
<keyword evidence="4" id="KW-0396">Initiation factor</keyword>
<dbReference type="SUPFAM" id="SSF50249">
    <property type="entry name" value="Nucleic acid-binding proteins"/>
    <property type="match status" value="1"/>
</dbReference>
<comment type="subcellular location">
    <subcellularLocation>
        <location evidence="1">Cytoplasm</location>
        <location evidence="1">Stress granule</location>
    </subcellularLocation>
</comment>
<evidence type="ECO:0000259" key="7">
    <source>
        <dbReference type="PROSITE" id="PS50126"/>
    </source>
</evidence>
<organism evidence="8 9">
    <name type="scientific">Xenopus laevis</name>
    <name type="common">African clawed frog</name>
    <dbReference type="NCBI Taxonomy" id="8355"/>
    <lineage>
        <taxon>Eukaryota</taxon>
        <taxon>Metazoa</taxon>
        <taxon>Chordata</taxon>
        <taxon>Craniata</taxon>
        <taxon>Vertebrata</taxon>
        <taxon>Euteleostomi</taxon>
        <taxon>Amphibia</taxon>
        <taxon>Batrachia</taxon>
        <taxon>Anura</taxon>
        <taxon>Pipoidea</taxon>
        <taxon>Pipidae</taxon>
        <taxon>Xenopodinae</taxon>
        <taxon>Xenopus</taxon>
        <taxon>Xenopus</taxon>
    </lineage>
</organism>
<dbReference type="PANTHER" id="PTHR10602">
    <property type="entry name" value="EUKARYOTIC TRANSLATION INITIATION FACTOR 2 SUBUNIT 1"/>
    <property type="match status" value="1"/>
</dbReference>
<dbReference type="SUPFAM" id="SSF116742">
    <property type="entry name" value="eIF2alpha middle domain-like"/>
    <property type="match status" value="1"/>
</dbReference>
<dbReference type="GO" id="GO:0033290">
    <property type="term" value="C:eukaryotic 48S preinitiation complex"/>
    <property type="evidence" value="ECO:0007669"/>
    <property type="project" value="TreeGrafter"/>
</dbReference>
<dbReference type="FunFam" id="2.40.50.140:FF:000015">
    <property type="entry name" value="Eukaryotic translation initiation factor 2 subunit alpha"/>
    <property type="match status" value="1"/>
</dbReference>
<accession>A0A974C8W4</accession>
<dbReference type="OMA" id="YKKHGHA"/>
<dbReference type="AlphaFoldDB" id="A0A974C8W4"/>
<keyword evidence="5" id="KW-0648">Protein biosynthesis</keyword>
<evidence type="ECO:0000256" key="1">
    <source>
        <dbReference type="ARBA" id="ARBA00004210"/>
    </source>
</evidence>
<evidence type="ECO:0000256" key="2">
    <source>
        <dbReference type="ARBA" id="ARBA00007223"/>
    </source>
</evidence>
<dbReference type="EMBL" id="CM004480">
    <property type="protein sequence ID" value="OCT68845.1"/>
    <property type="molecule type" value="Genomic_DNA"/>
</dbReference>
<dbReference type="InterPro" id="IPR024055">
    <property type="entry name" value="TIF2_asu_C"/>
</dbReference>
<dbReference type="Pfam" id="PF07541">
    <property type="entry name" value="EIF_2_alpha"/>
    <property type="match status" value="1"/>
</dbReference>
<evidence type="ECO:0000256" key="6">
    <source>
        <dbReference type="ARBA" id="ARBA00033370"/>
    </source>
</evidence>
<dbReference type="InterPro" id="IPR011488">
    <property type="entry name" value="TIF_2_asu"/>
</dbReference>
<dbReference type="Gene3D" id="2.40.50.140">
    <property type="entry name" value="Nucleic acid-binding proteins"/>
    <property type="match status" value="1"/>
</dbReference>
<dbReference type="GO" id="GO:0005850">
    <property type="term" value="C:eukaryotic translation initiation factor 2 complex"/>
    <property type="evidence" value="ECO:0007669"/>
    <property type="project" value="TreeGrafter"/>
</dbReference>
<dbReference type="GO" id="GO:0010494">
    <property type="term" value="C:cytoplasmic stress granule"/>
    <property type="evidence" value="ECO:0007669"/>
    <property type="project" value="UniProtKB-SubCell"/>
</dbReference>
<dbReference type="InterPro" id="IPR044126">
    <property type="entry name" value="S1_IF2_alpha"/>
</dbReference>
<proteinExistence type="inferred from homology"/>
<dbReference type="CDD" id="cd04452">
    <property type="entry name" value="S1_IF2_alpha"/>
    <property type="match status" value="1"/>
</dbReference>
<dbReference type="SMART" id="SM00316">
    <property type="entry name" value="S1"/>
    <property type="match status" value="1"/>
</dbReference>
<feature type="domain" description="S1 motif" evidence="7">
    <location>
        <begin position="188"/>
        <end position="259"/>
    </location>
</feature>
<dbReference type="PANTHER" id="PTHR10602:SF7">
    <property type="entry name" value="EUKARYOTIC TRANSLATION INITIATION FACTOR 2 SUBUNIT 1"/>
    <property type="match status" value="1"/>
</dbReference>
<dbReference type="Gene3D" id="1.10.150.190">
    <property type="entry name" value="Translation initiation factor 2, subunit 1, domain 2"/>
    <property type="match status" value="1"/>
</dbReference>
<dbReference type="Gene3D" id="3.30.70.1130">
    <property type="entry name" value="EIF_2_alpha"/>
    <property type="match status" value="1"/>
</dbReference>
<dbReference type="PROSITE" id="PS50126">
    <property type="entry name" value="S1"/>
    <property type="match status" value="1"/>
</dbReference>
<evidence type="ECO:0000313" key="9">
    <source>
        <dbReference type="Proteomes" id="UP000694892"/>
    </source>
</evidence>
<dbReference type="GO" id="GO:0003743">
    <property type="term" value="F:translation initiation factor activity"/>
    <property type="evidence" value="ECO:0007669"/>
    <property type="project" value="UniProtKB-KW"/>
</dbReference>
<dbReference type="InterPro" id="IPR012340">
    <property type="entry name" value="NA-bd_OB-fold"/>
</dbReference>
<sequence length="464" mass="52726">MGQCASYKAAQKLGKHNMNPNSCQHIRSIQLSGFRKDNSTLPYTMEFQPVTLQLPAHFNSQSSQGRLKVAVGVADVCHKLEQHYSALGQLGVAVQDPRPLRVEEEKTSWRQRHRKEMYASGYKKTPMASKGAEEKKVIPRTLKSKVGTFQGRGNPRESIEKLPIELGLHSRKPGLNGRFYRKQRPIVDDVVMVKVLAIFEYGAYVMLLEYNGIKGMIYLKELSSKRIRSVKRILKLHRKVCLKVIKVDQDTGYIYLSKRRVTPEQVKKCEDKYKKSKTIFRIMCQVATVLGNTEDAELESLCARTAWVFDDKYNSPGYGAYAAFQHAVFDPSVLDGLTLKEEERRVLIDTINCRLVPPVLKMQADVEVACYRYEGIDAVKDALRAGLSCSTENMPIKINLIASPCYAISTTTQKREEGLFALNRAMQVIKEKIEEKKGIFNVQMEPKVITTTEELQLAQLLKRQ</sequence>
<protein>
    <recommendedName>
        <fullName evidence="3">Eukaryotic translation initiation factor 2 subunit 1</fullName>
    </recommendedName>
    <alternativeName>
        <fullName evidence="6">Eukaryotic translation initiation factor 2 subunit alpha</fullName>
    </alternativeName>
</protein>